<proteinExistence type="predicted"/>
<dbReference type="EMBL" id="FOSZ01000006">
    <property type="protein sequence ID" value="SFL17872.1"/>
    <property type="molecule type" value="Genomic_DNA"/>
</dbReference>
<dbReference type="OrthoDB" id="9798476at2"/>
<evidence type="ECO:0008006" key="3">
    <source>
        <dbReference type="Google" id="ProtNLM"/>
    </source>
</evidence>
<gene>
    <name evidence="1" type="ORF">SAMN04488036_10682</name>
</gene>
<protein>
    <recommendedName>
        <fullName evidence="3">DnaJ homologue subfamily C member 28 conserved domain-containing protein</fullName>
    </recommendedName>
</protein>
<accession>A0A1I4FIX0</accession>
<evidence type="ECO:0000313" key="2">
    <source>
        <dbReference type="Proteomes" id="UP000198851"/>
    </source>
</evidence>
<sequence>MAQMMNPAIERALTQAAQMTDHSTSAGAGQPLAFLTRPSDAVIDRIMNETQAKPLALGLKQQLTQAMARLRGLIEPEERRAQMRLVADLQTRLGLEMNVMQKYG</sequence>
<dbReference type="Proteomes" id="UP000198851">
    <property type="component" value="Unassembled WGS sequence"/>
</dbReference>
<dbReference type="STRING" id="1280847.SAMN04488036_10682"/>
<keyword evidence="2" id="KW-1185">Reference proteome</keyword>
<dbReference type="RefSeq" id="WP_093324738.1">
    <property type="nucleotide sequence ID" value="NZ_FOSZ01000006.1"/>
</dbReference>
<evidence type="ECO:0000313" key="1">
    <source>
        <dbReference type="EMBL" id="SFL17872.1"/>
    </source>
</evidence>
<organism evidence="1 2">
    <name type="scientific">Shimia haliotis</name>
    <dbReference type="NCBI Taxonomy" id="1280847"/>
    <lineage>
        <taxon>Bacteria</taxon>
        <taxon>Pseudomonadati</taxon>
        <taxon>Pseudomonadota</taxon>
        <taxon>Alphaproteobacteria</taxon>
        <taxon>Rhodobacterales</taxon>
        <taxon>Roseobacteraceae</taxon>
    </lineage>
</organism>
<name>A0A1I4FIX0_9RHOB</name>
<reference evidence="2" key="1">
    <citation type="submission" date="2016-10" db="EMBL/GenBank/DDBJ databases">
        <authorList>
            <person name="Varghese N."/>
            <person name="Submissions S."/>
        </authorList>
    </citation>
    <scope>NUCLEOTIDE SEQUENCE [LARGE SCALE GENOMIC DNA]</scope>
    <source>
        <strain evidence="2">DSM 28453</strain>
    </source>
</reference>
<dbReference type="AlphaFoldDB" id="A0A1I4FIX0"/>